<evidence type="ECO:0000313" key="1">
    <source>
        <dbReference type="EMBL" id="SMO94962.1"/>
    </source>
</evidence>
<dbReference type="PANTHER" id="PTHR36455:SF1">
    <property type="entry name" value="BLR8292 PROTEIN"/>
    <property type="match status" value="1"/>
</dbReference>
<dbReference type="AlphaFoldDB" id="A0A521FFK2"/>
<dbReference type="Proteomes" id="UP000319040">
    <property type="component" value="Unassembled WGS sequence"/>
</dbReference>
<dbReference type="NCBIfam" id="NF033819">
    <property type="entry name" value="IS66_TnpB"/>
    <property type="match status" value="1"/>
</dbReference>
<keyword evidence="2" id="KW-1185">Reference proteome</keyword>
<reference evidence="1 2" key="1">
    <citation type="submission" date="2017-05" db="EMBL/GenBank/DDBJ databases">
        <authorList>
            <person name="Varghese N."/>
            <person name="Submissions S."/>
        </authorList>
    </citation>
    <scope>NUCLEOTIDE SEQUENCE [LARGE SCALE GENOMIC DNA]</scope>
    <source>
        <strain evidence="1 2">DSM 27040</strain>
    </source>
</reference>
<dbReference type="PANTHER" id="PTHR36455">
    <property type="match status" value="1"/>
</dbReference>
<accession>A0A521FFK2</accession>
<evidence type="ECO:0000313" key="2">
    <source>
        <dbReference type="Proteomes" id="UP000319040"/>
    </source>
</evidence>
<sequence>MFALTGELNFFMYAPATDMRKGFDGLSGIVSGQLKRDPANGDVFIFVNRARNKIKLLHWEAGGFVLYYKRLESGTFDLPVVEGSNHAKLKWSDLVMMVEGIKLEKYSLKKRFSFIQG</sequence>
<organism evidence="1 2">
    <name type="scientific">Saccharicrinis carchari</name>
    <dbReference type="NCBI Taxonomy" id="1168039"/>
    <lineage>
        <taxon>Bacteria</taxon>
        <taxon>Pseudomonadati</taxon>
        <taxon>Bacteroidota</taxon>
        <taxon>Bacteroidia</taxon>
        <taxon>Marinilabiliales</taxon>
        <taxon>Marinilabiliaceae</taxon>
        <taxon>Saccharicrinis</taxon>
    </lineage>
</organism>
<gene>
    <name evidence="1" type="ORF">SAMN06265379_1272</name>
</gene>
<proteinExistence type="predicted"/>
<dbReference type="EMBL" id="FXTB01000027">
    <property type="protein sequence ID" value="SMO94962.1"/>
    <property type="molecule type" value="Genomic_DNA"/>
</dbReference>
<dbReference type="InterPro" id="IPR008878">
    <property type="entry name" value="Transposase_IS66_Orf2"/>
</dbReference>
<dbReference type="Pfam" id="PF05717">
    <property type="entry name" value="TnpB_IS66"/>
    <property type="match status" value="1"/>
</dbReference>
<name>A0A521FFK2_SACCC</name>
<protein>
    <submittedName>
        <fullName evidence="1">IS66 Orf2 like protein</fullName>
    </submittedName>
</protein>